<evidence type="ECO:0000259" key="2">
    <source>
        <dbReference type="PROSITE" id="PS50887"/>
    </source>
</evidence>
<dbReference type="NCBIfam" id="TIGR00254">
    <property type="entry name" value="GGDEF"/>
    <property type="match status" value="1"/>
</dbReference>
<dbReference type="GO" id="GO:0052621">
    <property type="term" value="F:diguanylate cyclase activity"/>
    <property type="evidence" value="ECO:0007669"/>
    <property type="project" value="TreeGrafter"/>
</dbReference>
<evidence type="ECO:0000313" key="4">
    <source>
        <dbReference type="Proteomes" id="UP000005868"/>
    </source>
</evidence>
<name>G7V760_THELD</name>
<dbReference type="InterPro" id="IPR000160">
    <property type="entry name" value="GGDEF_dom"/>
</dbReference>
<feature type="transmembrane region" description="Helical" evidence="1">
    <location>
        <begin position="20"/>
        <end position="37"/>
    </location>
</feature>
<dbReference type="Proteomes" id="UP000005868">
    <property type="component" value="Chromosome"/>
</dbReference>
<accession>G7V760</accession>
<proteinExistence type="predicted"/>
<evidence type="ECO:0000256" key="1">
    <source>
        <dbReference type="SAM" id="Phobius"/>
    </source>
</evidence>
<dbReference type="HOGENOM" id="CLU_725471_0_0_0"/>
<keyword evidence="4" id="KW-1185">Reference proteome</keyword>
<gene>
    <name evidence="3" type="ordered locus">Tlie_0357</name>
</gene>
<feature type="transmembrane region" description="Helical" evidence="1">
    <location>
        <begin position="155"/>
        <end position="173"/>
    </location>
</feature>
<dbReference type="SUPFAM" id="SSF55073">
    <property type="entry name" value="Nucleotide cyclase"/>
    <property type="match status" value="1"/>
</dbReference>
<dbReference type="AlphaFoldDB" id="G7V760"/>
<dbReference type="PANTHER" id="PTHR45138:SF24">
    <property type="entry name" value="DIGUANYLATE CYCLASE DGCC-RELATED"/>
    <property type="match status" value="1"/>
</dbReference>
<dbReference type="OrthoDB" id="9783388at2"/>
<dbReference type="PANTHER" id="PTHR45138">
    <property type="entry name" value="REGULATORY COMPONENTS OF SENSORY TRANSDUCTION SYSTEM"/>
    <property type="match status" value="1"/>
</dbReference>
<organism evidence="3 4">
    <name type="scientific">Thermovirga lienii (strain ATCC BAA-1197 / DSM 17291 / Cas60314)</name>
    <dbReference type="NCBI Taxonomy" id="580340"/>
    <lineage>
        <taxon>Bacteria</taxon>
        <taxon>Thermotogati</taxon>
        <taxon>Synergistota</taxon>
        <taxon>Synergistia</taxon>
        <taxon>Synergistales</taxon>
        <taxon>Thermovirgaceae</taxon>
        <taxon>Thermovirga</taxon>
    </lineage>
</organism>
<dbReference type="eggNOG" id="COG3706">
    <property type="taxonomic scope" value="Bacteria"/>
</dbReference>
<keyword evidence="1" id="KW-0812">Transmembrane</keyword>
<reference evidence="3 4" key="2">
    <citation type="journal article" date="2012" name="Stand. Genomic Sci.">
        <title>Genome sequence of the moderately thermophilic, amino-acid-degrading and sulfur-reducing bacterium Thermovirga lienii type strain (Cas60314(T)).</title>
        <authorList>
            <person name="Goker M."/>
            <person name="Saunders E."/>
            <person name="Lapidus A."/>
            <person name="Nolan M."/>
            <person name="Lucas S."/>
            <person name="Hammon N."/>
            <person name="Deshpande S."/>
            <person name="Cheng J.F."/>
            <person name="Han C."/>
            <person name="Tapia R."/>
            <person name="Goodwin L.A."/>
            <person name="Pitluck S."/>
            <person name="Liolios K."/>
            <person name="Mavromatis K."/>
            <person name="Pagani I."/>
            <person name="Ivanova N."/>
            <person name="Mikhailova N."/>
            <person name="Pati A."/>
            <person name="Chen A."/>
            <person name="Palaniappan K."/>
            <person name="Land M."/>
            <person name="Chang Y.J."/>
            <person name="Jeffries C.D."/>
            <person name="Brambilla E.M."/>
            <person name="Rohde M."/>
            <person name="Spring S."/>
            <person name="Detter J.C."/>
            <person name="Woyke T."/>
            <person name="Bristow J."/>
            <person name="Eisen J.A."/>
            <person name="Markowitz V."/>
            <person name="Hugenholtz P."/>
            <person name="Kyrpides N.C."/>
            <person name="Klenk H.P."/>
        </authorList>
    </citation>
    <scope>NUCLEOTIDE SEQUENCE [LARGE SCALE GENOMIC DNA]</scope>
    <source>
        <strain evidence="4">ATCC BAA-1197 / DSM 17291 / Cas60314</strain>
    </source>
</reference>
<dbReference type="GO" id="GO:0043709">
    <property type="term" value="P:cell adhesion involved in single-species biofilm formation"/>
    <property type="evidence" value="ECO:0007669"/>
    <property type="project" value="TreeGrafter"/>
</dbReference>
<sequence length="381" mass="42997">MTTTVQAEAVQFKDRKTFRALSNCLVLAAWFGAMYFADYAFGFPKAKALDASLALIYLAASPLVTLKLSDTWKKIFGFVVIANLILMSSIPLFYIQLGLTVHVALLRHVVSLLFCILLGPYFLQPKGLSFFFVLFYNALCFYIPLMKHGELDMNLAYIVIVYSFTLLFSYFFMDILRLHVTQISLLIKAQREAQRKAIEDPVTGVYNRNYLDNLIKALVESDAEKVVLFISLDEHDKIVENHGYIVADAYIKKVAKMMEEKIRSKDVLARYGGVEFMVILDHSSINLGKTVAKRILEGLKAIMPEYSKASVGITKIIPGITYQAVMVNADTALFRAKNSVFEEISIVDPENPSFDPIHIEGILEEKDQDITLKEPQKEVDG</sequence>
<dbReference type="GO" id="GO:0005886">
    <property type="term" value="C:plasma membrane"/>
    <property type="evidence" value="ECO:0007669"/>
    <property type="project" value="TreeGrafter"/>
</dbReference>
<feature type="transmembrane region" description="Helical" evidence="1">
    <location>
        <begin position="101"/>
        <end position="123"/>
    </location>
</feature>
<reference evidence="4" key="1">
    <citation type="submission" date="2011-10" db="EMBL/GenBank/DDBJ databases">
        <title>The complete genome of chromosome of Thermovirga lienii DSM 17291.</title>
        <authorList>
            <consortium name="US DOE Joint Genome Institute (JGI-PGF)"/>
            <person name="Lucas S."/>
            <person name="Copeland A."/>
            <person name="Lapidus A."/>
            <person name="Glavina del Rio T."/>
            <person name="Dalin E."/>
            <person name="Tice H."/>
            <person name="Bruce D."/>
            <person name="Goodwin L."/>
            <person name="Pitluck S."/>
            <person name="Peters L."/>
            <person name="Mikhailova N."/>
            <person name="Saunders E."/>
            <person name="Kyrpides N."/>
            <person name="Mavromatis K."/>
            <person name="Ivanova N."/>
            <person name="Last F.I."/>
            <person name="Brettin T."/>
            <person name="Detter J.C."/>
            <person name="Han C."/>
            <person name="Larimer F."/>
            <person name="Land M."/>
            <person name="Hauser L."/>
            <person name="Markowitz V."/>
            <person name="Cheng J.-F."/>
            <person name="Hugenholtz P."/>
            <person name="Woyke T."/>
            <person name="Wu D."/>
            <person name="Spring S."/>
            <person name="Schroeder M."/>
            <person name="Brambilla E.-M."/>
            <person name="Klenk H.-P."/>
            <person name="Eisen J.A."/>
        </authorList>
    </citation>
    <scope>NUCLEOTIDE SEQUENCE [LARGE SCALE GENOMIC DNA]</scope>
    <source>
        <strain evidence="4">ATCC BAA-1197 / DSM 17291 / Cas60314</strain>
    </source>
</reference>
<dbReference type="InterPro" id="IPR043128">
    <property type="entry name" value="Rev_trsase/Diguanyl_cyclase"/>
</dbReference>
<evidence type="ECO:0000313" key="3">
    <source>
        <dbReference type="EMBL" id="AER66094.1"/>
    </source>
</evidence>
<dbReference type="KEGG" id="tli:Tlie_0357"/>
<dbReference type="GO" id="GO:1902201">
    <property type="term" value="P:negative regulation of bacterial-type flagellum-dependent cell motility"/>
    <property type="evidence" value="ECO:0007669"/>
    <property type="project" value="TreeGrafter"/>
</dbReference>
<feature type="transmembrane region" description="Helical" evidence="1">
    <location>
        <begin position="130"/>
        <end position="149"/>
    </location>
</feature>
<dbReference type="Pfam" id="PF00990">
    <property type="entry name" value="GGDEF"/>
    <property type="match status" value="1"/>
</dbReference>
<feature type="domain" description="GGDEF" evidence="2">
    <location>
        <begin position="223"/>
        <end position="349"/>
    </location>
</feature>
<dbReference type="Gene3D" id="3.30.70.270">
    <property type="match status" value="1"/>
</dbReference>
<dbReference type="InterPro" id="IPR050469">
    <property type="entry name" value="Diguanylate_Cyclase"/>
</dbReference>
<dbReference type="InterPro" id="IPR029787">
    <property type="entry name" value="Nucleotide_cyclase"/>
</dbReference>
<dbReference type="EMBL" id="CP003096">
    <property type="protein sequence ID" value="AER66094.1"/>
    <property type="molecule type" value="Genomic_DNA"/>
</dbReference>
<feature type="transmembrane region" description="Helical" evidence="1">
    <location>
        <begin position="75"/>
        <end position="95"/>
    </location>
</feature>
<dbReference type="CDD" id="cd01949">
    <property type="entry name" value="GGDEF"/>
    <property type="match status" value="1"/>
</dbReference>
<keyword evidence="1" id="KW-1133">Transmembrane helix</keyword>
<protein>
    <submittedName>
        <fullName evidence="3">Diguanylate cyclase</fullName>
    </submittedName>
</protein>
<dbReference type="STRING" id="580340.Tlie_0357"/>
<keyword evidence="1" id="KW-0472">Membrane</keyword>
<dbReference type="PROSITE" id="PS50887">
    <property type="entry name" value="GGDEF"/>
    <property type="match status" value="1"/>
</dbReference>
<dbReference type="SMART" id="SM00267">
    <property type="entry name" value="GGDEF"/>
    <property type="match status" value="1"/>
</dbReference>